<comment type="caution">
    <text evidence="2">The sequence shown here is derived from an EMBL/GenBank/DDBJ whole genome shotgun (WGS) entry which is preliminary data.</text>
</comment>
<accession>A0ABR6DLZ7</accession>
<protein>
    <submittedName>
        <fullName evidence="2">Membrane protein</fullName>
    </submittedName>
</protein>
<dbReference type="PANTHER" id="PTHR30373:SF8">
    <property type="entry name" value="BLL7265 PROTEIN"/>
    <property type="match status" value="1"/>
</dbReference>
<dbReference type="RefSeq" id="WP_182492671.1">
    <property type="nucleotide sequence ID" value="NZ_JACJIS010000001.1"/>
</dbReference>
<evidence type="ECO:0000259" key="1">
    <source>
        <dbReference type="Pfam" id="PF04536"/>
    </source>
</evidence>
<keyword evidence="3" id="KW-1185">Reference proteome</keyword>
<gene>
    <name evidence="2" type="ORF">GGR22_000828</name>
</gene>
<dbReference type="Gene3D" id="3.10.310.50">
    <property type="match status" value="1"/>
</dbReference>
<dbReference type="InterPro" id="IPR007621">
    <property type="entry name" value="TPM_dom"/>
</dbReference>
<name>A0ABR6DLZ7_9FLAO</name>
<feature type="domain" description="TPM" evidence="1">
    <location>
        <begin position="5"/>
        <end position="121"/>
    </location>
</feature>
<dbReference type="PANTHER" id="PTHR30373">
    <property type="entry name" value="UPF0603 PROTEIN YGCG"/>
    <property type="match status" value="1"/>
</dbReference>
<dbReference type="Proteomes" id="UP000555003">
    <property type="component" value="Unassembled WGS sequence"/>
</dbReference>
<sequence length="145" mass="16482">MSKVEDFLTPEEESEIVKAISQAEKNTSGEIRVHIENHNEKPPLERAQEVFNFLGMDNTLMRNGVLFYVGVSDHTFAIIGDEGIHKVVEEDFWDCTKDTVISHFKEKKYKDGLVAGILRAGERLQQYFPFSSDDSNELSNEISKG</sequence>
<organism evidence="2 3">
    <name type="scientific">Flavobacterium gossypii</name>
    <dbReference type="NCBI Taxonomy" id="1646119"/>
    <lineage>
        <taxon>Bacteria</taxon>
        <taxon>Pseudomonadati</taxon>
        <taxon>Bacteroidota</taxon>
        <taxon>Flavobacteriia</taxon>
        <taxon>Flavobacteriales</taxon>
        <taxon>Flavobacteriaceae</taxon>
        <taxon>Flavobacterium</taxon>
    </lineage>
</organism>
<dbReference type="Pfam" id="PF04536">
    <property type="entry name" value="TPM_phosphatase"/>
    <property type="match status" value="1"/>
</dbReference>
<proteinExistence type="predicted"/>
<reference evidence="2 3" key="1">
    <citation type="submission" date="2020-08" db="EMBL/GenBank/DDBJ databases">
        <title>Genomic Encyclopedia of Type Strains, Phase IV (KMG-IV): sequencing the most valuable type-strain genomes for metagenomic binning, comparative biology and taxonomic classification.</title>
        <authorList>
            <person name="Goeker M."/>
        </authorList>
    </citation>
    <scope>NUCLEOTIDE SEQUENCE [LARGE SCALE GENOMIC DNA]</scope>
    <source>
        <strain evidence="2 3">DSM 100397</strain>
    </source>
</reference>
<dbReference type="EMBL" id="JACJIS010000001">
    <property type="protein sequence ID" value="MBA9072702.1"/>
    <property type="molecule type" value="Genomic_DNA"/>
</dbReference>
<evidence type="ECO:0000313" key="3">
    <source>
        <dbReference type="Proteomes" id="UP000555003"/>
    </source>
</evidence>
<evidence type="ECO:0000313" key="2">
    <source>
        <dbReference type="EMBL" id="MBA9072702.1"/>
    </source>
</evidence>